<dbReference type="AlphaFoldDB" id="A0A220MJX2"/>
<protein>
    <submittedName>
        <fullName evidence="2">dTDP-4-dehydrorhamnose reductase</fullName>
    </submittedName>
</protein>
<dbReference type="Gene3D" id="3.40.50.720">
    <property type="entry name" value="NAD(P)-binding Rossmann-like Domain"/>
    <property type="match status" value="1"/>
</dbReference>
<dbReference type="PANTHER" id="PTHR43242">
    <property type="entry name" value="NAD(P)-BINDING ROSSMANN-FOLD SUPERFAMILY PROTEIN"/>
    <property type="match status" value="1"/>
</dbReference>
<dbReference type="SUPFAM" id="SSF51735">
    <property type="entry name" value="NAD(P)-binding Rossmann-fold domains"/>
    <property type="match status" value="1"/>
</dbReference>
<accession>A0A220MJX2</accession>
<evidence type="ECO:0000259" key="1">
    <source>
        <dbReference type="Pfam" id="PF04321"/>
    </source>
</evidence>
<organism evidence="2 3">
    <name type="scientific">Brevibacillus formosus</name>
    <dbReference type="NCBI Taxonomy" id="54913"/>
    <lineage>
        <taxon>Bacteria</taxon>
        <taxon>Bacillati</taxon>
        <taxon>Bacillota</taxon>
        <taxon>Bacilli</taxon>
        <taxon>Bacillales</taxon>
        <taxon>Paenibacillaceae</taxon>
        <taxon>Brevibacillus</taxon>
    </lineage>
</organism>
<dbReference type="EMBL" id="CP018145">
    <property type="protein sequence ID" value="ASJ55303.1"/>
    <property type="molecule type" value="Genomic_DNA"/>
</dbReference>
<sequence>MEKRRVLLLGASGYLGSQIYQELLRDNAIDLMGTCFSAQAAHQLLRVDVTDTPSFSAILKEFSPHVVIWALMSATDERELIENGLDVLLSQLPEKSKFIFVSTDGIFGKGTGSYREEDQPEPLDESNPLATYSNAKIRGEARIRERHPNHVIVRVGPIYGRNSVGQWDKRIASMCADLEAGGEISRTGNLYKTFVHVEDVGNAIHELLHGSYHGTLHLGPAKKESYYSFFKKMALLLGQNADSVKETLLNEAEALERGIPLDTSLCTKKAQELLQTRFRQVGWKNANGIDNDKGE</sequence>
<dbReference type="InterPro" id="IPR029903">
    <property type="entry name" value="RmlD-like-bd"/>
</dbReference>
<proteinExistence type="predicted"/>
<gene>
    <name evidence="2" type="ORF">BP422_18175</name>
</gene>
<dbReference type="Proteomes" id="UP000197781">
    <property type="component" value="Chromosome"/>
</dbReference>
<dbReference type="Pfam" id="PF04321">
    <property type="entry name" value="RmlD_sub_bind"/>
    <property type="match status" value="1"/>
</dbReference>
<dbReference type="InterPro" id="IPR036291">
    <property type="entry name" value="NAD(P)-bd_dom_sf"/>
</dbReference>
<evidence type="ECO:0000313" key="2">
    <source>
        <dbReference type="EMBL" id="ASJ55303.1"/>
    </source>
</evidence>
<name>A0A220MJX2_9BACL</name>
<dbReference type="KEGG" id="bfm:BP422_18175"/>
<evidence type="ECO:0000313" key="3">
    <source>
        <dbReference type="Proteomes" id="UP000197781"/>
    </source>
</evidence>
<dbReference type="RefSeq" id="WP_088908979.1">
    <property type="nucleotide sequence ID" value="NZ_CP018145.1"/>
</dbReference>
<feature type="domain" description="RmlD-like substrate binding" evidence="1">
    <location>
        <begin position="5"/>
        <end position="277"/>
    </location>
</feature>
<reference evidence="2 3" key="1">
    <citation type="submission" date="2016-11" db="EMBL/GenBank/DDBJ databases">
        <authorList>
            <person name="Jaros S."/>
            <person name="Januszkiewicz K."/>
            <person name="Wedrychowicz H."/>
        </authorList>
    </citation>
    <scope>NUCLEOTIDE SEQUENCE [LARGE SCALE GENOMIC DNA]</scope>
    <source>
        <strain evidence="2 3">NF2</strain>
    </source>
</reference>
<dbReference type="PANTHER" id="PTHR43242:SF1">
    <property type="entry name" value="NAD(P)-BINDING ROSSMANN-FOLD SUPERFAMILY PROTEIN"/>
    <property type="match status" value="1"/>
</dbReference>